<dbReference type="AlphaFoldDB" id="A0A9Q4B3B6"/>
<dbReference type="Proteomes" id="UP001057753">
    <property type="component" value="Unassembled WGS sequence"/>
</dbReference>
<reference evidence="1" key="1">
    <citation type="submission" date="2020-06" db="EMBL/GenBank/DDBJ databases">
        <title>Insight into the genomes of haloalkaliphilic bacilli from Kenyan soda lakes.</title>
        <authorList>
            <person name="Mwirichia R."/>
            <person name="Villamizar G.C."/>
            <person name="Poehlein A."/>
            <person name="Mugweru J."/>
            <person name="Kipnyargis A."/>
            <person name="Kiplimo D."/>
            <person name="Orwa P."/>
            <person name="Daniel R."/>
        </authorList>
    </citation>
    <scope>NUCLEOTIDE SEQUENCE</scope>
    <source>
        <strain evidence="1">B1096_S55</strain>
    </source>
</reference>
<protein>
    <submittedName>
        <fullName evidence="1">Uncharacterized protein</fullName>
    </submittedName>
</protein>
<organism evidence="1 2">
    <name type="scientific">Salipaludibacillus agaradhaerens</name>
    <name type="common">Bacillus agaradhaerens</name>
    <dbReference type="NCBI Taxonomy" id="76935"/>
    <lineage>
        <taxon>Bacteria</taxon>
        <taxon>Bacillati</taxon>
        <taxon>Bacillota</taxon>
        <taxon>Bacilli</taxon>
        <taxon>Bacillales</taxon>
        <taxon>Bacillaceae</taxon>
    </lineage>
</organism>
<dbReference type="EMBL" id="JABXYM010000001">
    <property type="protein sequence ID" value="MCR6097227.1"/>
    <property type="molecule type" value="Genomic_DNA"/>
</dbReference>
<dbReference type="RefSeq" id="WP_257821638.1">
    <property type="nucleotide sequence ID" value="NZ_JABXYM010000001.1"/>
</dbReference>
<proteinExistence type="predicted"/>
<name>A0A9Q4B3B6_SALAG</name>
<gene>
    <name evidence="1" type="ORF">HXA33_11800</name>
</gene>
<sequence>MPALPPSFLGKKVYLDGQNSRYYVLKYEEIQGGKKIHALLFEREAPVIFAVLDHNGQFLDSFFLSNKTTVDSSKAMERYKKIAERKSHHKVTQDDLKDALKPEKDAKMKNDNIIKHLIDEHLEDIKHQWPSRLIALQNADGKADNSLIMTTLKQAIKEANALKSFKFILNHRIDSYIPLLAEHINDHPQLIQEISAYYLSHDYAKIMSQFVFNATQYISIENAETIESLLTEAQKIDRVNYSSVFKQALVKLLKRVKVETNMPTKTWLGETIRNHSLKKDIVDILKKTR</sequence>
<evidence type="ECO:0000313" key="2">
    <source>
        <dbReference type="Proteomes" id="UP001057753"/>
    </source>
</evidence>
<evidence type="ECO:0000313" key="1">
    <source>
        <dbReference type="EMBL" id="MCR6097227.1"/>
    </source>
</evidence>
<keyword evidence="2" id="KW-1185">Reference proteome</keyword>
<comment type="caution">
    <text evidence="1">The sequence shown here is derived from an EMBL/GenBank/DDBJ whole genome shotgun (WGS) entry which is preliminary data.</text>
</comment>
<accession>A0A9Q4B3B6</accession>